<dbReference type="Pfam" id="PF07367">
    <property type="entry name" value="FB_lectin"/>
    <property type="match status" value="1"/>
</dbReference>
<dbReference type="InterPro" id="IPR009960">
    <property type="entry name" value="Fruit_body_lectin_fun"/>
</dbReference>
<gene>
    <name evidence="1" type="ORF">C8A00DRAFT_38896</name>
</gene>
<dbReference type="InterPro" id="IPR015926">
    <property type="entry name" value="Cytolysin/lectin"/>
</dbReference>
<reference evidence="1" key="1">
    <citation type="journal article" date="2023" name="Mol. Phylogenet. Evol.">
        <title>Genome-scale phylogeny and comparative genomics of the fungal order Sordariales.</title>
        <authorList>
            <person name="Hensen N."/>
            <person name="Bonometti L."/>
            <person name="Westerberg I."/>
            <person name="Brannstrom I.O."/>
            <person name="Guillou S."/>
            <person name="Cros-Aarteil S."/>
            <person name="Calhoun S."/>
            <person name="Haridas S."/>
            <person name="Kuo A."/>
            <person name="Mondo S."/>
            <person name="Pangilinan J."/>
            <person name="Riley R."/>
            <person name="LaButti K."/>
            <person name="Andreopoulos B."/>
            <person name="Lipzen A."/>
            <person name="Chen C."/>
            <person name="Yan M."/>
            <person name="Daum C."/>
            <person name="Ng V."/>
            <person name="Clum A."/>
            <person name="Steindorff A."/>
            <person name="Ohm R.A."/>
            <person name="Martin F."/>
            <person name="Silar P."/>
            <person name="Natvig D.O."/>
            <person name="Lalanne C."/>
            <person name="Gautier V."/>
            <person name="Ament-Velasquez S.L."/>
            <person name="Kruys A."/>
            <person name="Hutchinson M.I."/>
            <person name="Powell A.J."/>
            <person name="Barry K."/>
            <person name="Miller A.N."/>
            <person name="Grigoriev I.V."/>
            <person name="Debuchy R."/>
            <person name="Gladieux P."/>
            <person name="Hiltunen Thoren M."/>
            <person name="Johannesson H."/>
        </authorList>
    </citation>
    <scope>NUCLEOTIDE SEQUENCE</scope>
    <source>
        <strain evidence="1">CBS 538.74</strain>
    </source>
</reference>
<comment type="caution">
    <text evidence="1">The sequence shown here is derived from an EMBL/GenBank/DDBJ whole genome shotgun (WGS) entry which is preliminary data.</text>
</comment>
<sequence length="126" mass="13670">MAYTIQLGVINDTPDPLFLIEQTCWLGGGTAWTTTATTGSESIHTLSMNQSGSSGMLRFRTGKGNQALCRRRRRAQLQALDPKNKVLWAQAANEAAGEVADDAGLQVKVWFYLAEGNRLLATVTVV</sequence>
<organism evidence="1 2">
    <name type="scientific">Chaetomidium leptoderma</name>
    <dbReference type="NCBI Taxonomy" id="669021"/>
    <lineage>
        <taxon>Eukaryota</taxon>
        <taxon>Fungi</taxon>
        <taxon>Dikarya</taxon>
        <taxon>Ascomycota</taxon>
        <taxon>Pezizomycotina</taxon>
        <taxon>Sordariomycetes</taxon>
        <taxon>Sordariomycetidae</taxon>
        <taxon>Sordariales</taxon>
        <taxon>Chaetomiaceae</taxon>
        <taxon>Chaetomidium</taxon>
    </lineage>
</organism>
<keyword evidence="2" id="KW-1185">Reference proteome</keyword>
<protein>
    <submittedName>
        <fullName evidence="1">Fungal fruit body lectin</fullName>
    </submittedName>
</protein>
<dbReference type="Gene3D" id="2.60.270.20">
    <property type="entry name" value="Cytolysin/lectin"/>
    <property type="match status" value="1"/>
</dbReference>
<dbReference type="SUPFAM" id="SSF63724">
    <property type="entry name" value="Cytolysin/lectin"/>
    <property type="match status" value="1"/>
</dbReference>
<evidence type="ECO:0000313" key="2">
    <source>
        <dbReference type="Proteomes" id="UP001302745"/>
    </source>
</evidence>
<dbReference type="EMBL" id="MU857339">
    <property type="protein sequence ID" value="KAK4148527.1"/>
    <property type="molecule type" value="Genomic_DNA"/>
</dbReference>
<reference evidence="1" key="2">
    <citation type="submission" date="2023-05" db="EMBL/GenBank/DDBJ databases">
        <authorList>
            <consortium name="Lawrence Berkeley National Laboratory"/>
            <person name="Steindorff A."/>
            <person name="Hensen N."/>
            <person name="Bonometti L."/>
            <person name="Westerberg I."/>
            <person name="Brannstrom I.O."/>
            <person name="Guillou S."/>
            <person name="Cros-Aarteil S."/>
            <person name="Calhoun S."/>
            <person name="Haridas S."/>
            <person name="Kuo A."/>
            <person name="Mondo S."/>
            <person name="Pangilinan J."/>
            <person name="Riley R."/>
            <person name="Labutti K."/>
            <person name="Andreopoulos B."/>
            <person name="Lipzen A."/>
            <person name="Chen C."/>
            <person name="Yanf M."/>
            <person name="Daum C."/>
            <person name="Ng V."/>
            <person name="Clum A."/>
            <person name="Ohm R."/>
            <person name="Martin F."/>
            <person name="Silar P."/>
            <person name="Natvig D."/>
            <person name="Lalanne C."/>
            <person name="Gautier V."/>
            <person name="Ament-Velasquez S.L."/>
            <person name="Kruys A."/>
            <person name="Hutchinson M.I."/>
            <person name="Powell A.J."/>
            <person name="Barry K."/>
            <person name="Miller A.N."/>
            <person name="Grigoriev I.V."/>
            <person name="Debuchy R."/>
            <person name="Gladieux P."/>
            <person name="Thoren M.H."/>
            <person name="Johannesson H."/>
        </authorList>
    </citation>
    <scope>NUCLEOTIDE SEQUENCE</scope>
    <source>
        <strain evidence="1">CBS 538.74</strain>
    </source>
</reference>
<proteinExistence type="predicted"/>
<evidence type="ECO:0000313" key="1">
    <source>
        <dbReference type="EMBL" id="KAK4148527.1"/>
    </source>
</evidence>
<accession>A0AAN6VBW9</accession>
<name>A0AAN6VBW9_9PEZI</name>
<dbReference type="Proteomes" id="UP001302745">
    <property type="component" value="Unassembled WGS sequence"/>
</dbReference>
<dbReference type="AlphaFoldDB" id="A0AAN6VBW9"/>